<gene>
    <name evidence="2" type="ORF">LIPSTDRAFT_67245</name>
</gene>
<evidence type="ECO:0000313" key="3">
    <source>
        <dbReference type="Proteomes" id="UP000094385"/>
    </source>
</evidence>
<dbReference type="OrthoDB" id="10533223at2759"/>
<evidence type="ECO:0000313" key="2">
    <source>
        <dbReference type="EMBL" id="ODQ76356.1"/>
    </source>
</evidence>
<feature type="region of interest" description="Disordered" evidence="1">
    <location>
        <begin position="197"/>
        <end position="261"/>
    </location>
</feature>
<evidence type="ECO:0000256" key="1">
    <source>
        <dbReference type="SAM" id="MobiDB-lite"/>
    </source>
</evidence>
<organism evidence="2 3">
    <name type="scientific">Lipomyces starkeyi NRRL Y-11557</name>
    <dbReference type="NCBI Taxonomy" id="675824"/>
    <lineage>
        <taxon>Eukaryota</taxon>
        <taxon>Fungi</taxon>
        <taxon>Dikarya</taxon>
        <taxon>Ascomycota</taxon>
        <taxon>Saccharomycotina</taxon>
        <taxon>Lipomycetes</taxon>
        <taxon>Lipomycetales</taxon>
        <taxon>Lipomycetaceae</taxon>
        <taxon>Lipomyces</taxon>
    </lineage>
</organism>
<dbReference type="Proteomes" id="UP000094385">
    <property type="component" value="Unassembled WGS sequence"/>
</dbReference>
<keyword evidence="3" id="KW-1185">Reference proteome</keyword>
<sequence length="276" mass="32151">MADLQPEIGPARPPPDDNIPRQASPFSLDRQLLRELSIPQHIPPPYSLGVPDPSLTVPSPEKPSALTPATALANLLDAKHGKAGFDAPEQVHFNYRLANERQVFNRGRRLERLVTDVFGHISGLHAYGSNLGDVWKLDDVLSNIYLPEENFHETDNSRFVPGNVVDDNKQGLVTPEVVQRKSRWDQIQGKQDLLAKDNKLDRHRDTAERDRVRTRDRERDRVRTGDRERVRHGEDGRDRHRDDRHRDDRHHGDRHRDDRDRHYLDRERDRRRPDRV</sequence>
<feature type="non-terminal residue" evidence="2">
    <location>
        <position position="276"/>
    </location>
</feature>
<dbReference type="AlphaFoldDB" id="A0A1E3QFA4"/>
<dbReference type="EMBL" id="KV454289">
    <property type="protein sequence ID" value="ODQ76356.1"/>
    <property type="molecule type" value="Genomic_DNA"/>
</dbReference>
<proteinExistence type="predicted"/>
<accession>A0A1E3QFA4</accession>
<name>A0A1E3QFA4_LIPST</name>
<feature type="region of interest" description="Disordered" evidence="1">
    <location>
        <begin position="43"/>
        <end position="64"/>
    </location>
</feature>
<protein>
    <submittedName>
        <fullName evidence="2">Uncharacterized protein</fullName>
    </submittedName>
</protein>
<reference evidence="2 3" key="1">
    <citation type="journal article" date="2016" name="Proc. Natl. Acad. Sci. U.S.A.">
        <title>Comparative genomics of biotechnologically important yeasts.</title>
        <authorList>
            <person name="Riley R."/>
            <person name="Haridas S."/>
            <person name="Wolfe K.H."/>
            <person name="Lopes M.R."/>
            <person name="Hittinger C.T."/>
            <person name="Goeker M."/>
            <person name="Salamov A.A."/>
            <person name="Wisecaver J.H."/>
            <person name="Long T.M."/>
            <person name="Calvey C.H."/>
            <person name="Aerts A.L."/>
            <person name="Barry K.W."/>
            <person name="Choi C."/>
            <person name="Clum A."/>
            <person name="Coughlan A.Y."/>
            <person name="Deshpande S."/>
            <person name="Douglass A.P."/>
            <person name="Hanson S.J."/>
            <person name="Klenk H.-P."/>
            <person name="LaButti K.M."/>
            <person name="Lapidus A."/>
            <person name="Lindquist E.A."/>
            <person name="Lipzen A.M."/>
            <person name="Meier-Kolthoff J.P."/>
            <person name="Ohm R.A."/>
            <person name="Otillar R.P."/>
            <person name="Pangilinan J.L."/>
            <person name="Peng Y."/>
            <person name="Rokas A."/>
            <person name="Rosa C.A."/>
            <person name="Scheuner C."/>
            <person name="Sibirny A.A."/>
            <person name="Slot J.C."/>
            <person name="Stielow J.B."/>
            <person name="Sun H."/>
            <person name="Kurtzman C.P."/>
            <person name="Blackwell M."/>
            <person name="Grigoriev I.V."/>
            <person name="Jeffries T.W."/>
        </authorList>
    </citation>
    <scope>NUCLEOTIDE SEQUENCE [LARGE SCALE GENOMIC DNA]</scope>
    <source>
        <strain evidence="2 3">NRRL Y-11557</strain>
    </source>
</reference>
<feature type="region of interest" description="Disordered" evidence="1">
    <location>
        <begin position="1"/>
        <end position="26"/>
    </location>
</feature>